<keyword evidence="4" id="KW-1185">Reference proteome</keyword>
<dbReference type="OrthoDB" id="9808717at2"/>
<dbReference type="GO" id="GO:0030527">
    <property type="term" value="F:structural constituent of chromatin"/>
    <property type="evidence" value="ECO:0007669"/>
    <property type="project" value="InterPro"/>
</dbReference>
<accession>A0A4R0MYK7</accession>
<evidence type="ECO:0000313" key="4">
    <source>
        <dbReference type="Proteomes" id="UP000292884"/>
    </source>
</evidence>
<comment type="caution">
    <text evidence="3">The sequence shown here is derived from an EMBL/GenBank/DDBJ whole genome shotgun (WGS) entry which is preliminary data.</text>
</comment>
<sequence>MEKFEKVKQLISDLETDAGKFYNSNNGAAGTRVRKAMQDLKVLATEIRKEITEKKNAK</sequence>
<evidence type="ECO:0000256" key="1">
    <source>
        <dbReference type="ARBA" id="ARBA00002333"/>
    </source>
</evidence>
<organism evidence="3 4">
    <name type="scientific">Pedobacter frigiditerrae</name>
    <dbReference type="NCBI Taxonomy" id="2530452"/>
    <lineage>
        <taxon>Bacteria</taxon>
        <taxon>Pseudomonadati</taxon>
        <taxon>Bacteroidota</taxon>
        <taxon>Sphingobacteriia</taxon>
        <taxon>Sphingobacteriales</taxon>
        <taxon>Sphingobacteriaceae</taxon>
        <taxon>Pedobacter</taxon>
    </lineage>
</organism>
<comment type="function">
    <text evidence="1">Might have a role analogous to that of eukaryotic histone proteins.</text>
</comment>
<dbReference type="RefSeq" id="WP_131553356.1">
    <property type="nucleotide sequence ID" value="NZ_SJSK01000002.1"/>
</dbReference>
<comment type="similarity">
    <text evidence="2">Belongs to the histone H1/H5 family. HCT subfamily.</text>
</comment>
<protein>
    <submittedName>
        <fullName evidence="3">Histone H1</fullName>
    </submittedName>
</protein>
<name>A0A4R0MYK7_9SPHI</name>
<proteinExistence type="inferred from homology"/>
<dbReference type="Pfam" id="PF07432">
    <property type="entry name" value="Hc1"/>
    <property type="match status" value="1"/>
</dbReference>
<dbReference type="EMBL" id="SJSK01000002">
    <property type="protein sequence ID" value="TCC92419.1"/>
    <property type="molecule type" value="Genomic_DNA"/>
</dbReference>
<evidence type="ECO:0000256" key="2">
    <source>
        <dbReference type="ARBA" id="ARBA00008424"/>
    </source>
</evidence>
<dbReference type="Proteomes" id="UP000292884">
    <property type="component" value="Unassembled WGS sequence"/>
</dbReference>
<dbReference type="InterPro" id="IPR010886">
    <property type="entry name" value="Hc1"/>
</dbReference>
<dbReference type="GO" id="GO:0003677">
    <property type="term" value="F:DNA binding"/>
    <property type="evidence" value="ECO:0007669"/>
    <property type="project" value="InterPro"/>
</dbReference>
<reference evidence="3 4" key="1">
    <citation type="submission" date="2019-02" db="EMBL/GenBank/DDBJ databases">
        <title>Pedobacter sp. RP-1-13 sp. nov., isolated from Arctic soil.</title>
        <authorList>
            <person name="Dahal R.H."/>
        </authorList>
    </citation>
    <scope>NUCLEOTIDE SEQUENCE [LARGE SCALE GENOMIC DNA]</scope>
    <source>
        <strain evidence="3 4">RP-1-13</strain>
    </source>
</reference>
<dbReference type="AlphaFoldDB" id="A0A4R0MYK7"/>
<evidence type="ECO:0000313" key="3">
    <source>
        <dbReference type="EMBL" id="TCC92419.1"/>
    </source>
</evidence>
<gene>
    <name evidence="3" type="ORF">EZ428_11915</name>
</gene>